<accession>A0A9P6MH51</accession>
<feature type="compositionally biased region" description="Polar residues" evidence="1">
    <location>
        <begin position="299"/>
        <end position="312"/>
    </location>
</feature>
<feature type="region of interest" description="Disordered" evidence="1">
    <location>
        <begin position="1"/>
        <end position="185"/>
    </location>
</feature>
<name>A0A9P6MH51_9FUNG</name>
<evidence type="ECO:0000313" key="3">
    <source>
        <dbReference type="Proteomes" id="UP000749646"/>
    </source>
</evidence>
<dbReference type="EMBL" id="JAAAHW010000756">
    <property type="protein sequence ID" value="KAF9999289.1"/>
    <property type="molecule type" value="Genomic_DNA"/>
</dbReference>
<feature type="compositionally biased region" description="Low complexity" evidence="1">
    <location>
        <begin position="320"/>
        <end position="332"/>
    </location>
</feature>
<feature type="compositionally biased region" description="Basic residues" evidence="1">
    <location>
        <begin position="112"/>
        <end position="124"/>
    </location>
</feature>
<dbReference type="AlphaFoldDB" id="A0A9P6MH51"/>
<gene>
    <name evidence="2" type="ORF">BGZ65_005334</name>
</gene>
<dbReference type="Proteomes" id="UP000749646">
    <property type="component" value="Unassembled WGS sequence"/>
</dbReference>
<evidence type="ECO:0000256" key="1">
    <source>
        <dbReference type="SAM" id="MobiDB-lite"/>
    </source>
</evidence>
<feature type="compositionally biased region" description="Polar residues" evidence="1">
    <location>
        <begin position="147"/>
        <end position="160"/>
    </location>
</feature>
<proteinExistence type="predicted"/>
<feature type="compositionally biased region" description="Low complexity" evidence="1">
    <location>
        <begin position="131"/>
        <end position="142"/>
    </location>
</feature>
<keyword evidence="3" id="KW-1185">Reference proteome</keyword>
<feature type="compositionally biased region" description="Basic and acidic residues" evidence="1">
    <location>
        <begin position="283"/>
        <end position="295"/>
    </location>
</feature>
<comment type="caution">
    <text evidence="2">The sequence shown here is derived from an EMBL/GenBank/DDBJ whole genome shotgun (WGS) entry which is preliminary data.</text>
</comment>
<reference evidence="2" key="1">
    <citation type="journal article" date="2020" name="Fungal Divers.">
        <title>Resolving the Mortierellaceae phylogeny through synthesis of multi-gene phylogenetics and phylogenomics.</title>
        <authorList>
            <person name="Vandepol N."/>
            <person name="Liber J."/>
            <person name="Desiro A."/>
            <person name="Na H."/>
            <person name="Kennedy M."/>
            <person name="Barry K."/>
            <person name="Grigoriev I.V."/>
            <person name="Miller A.N."/>
            <person name="O'Donnell K."/>
            <person name="Stajich J.E."/>
            <person name="Bonito G."/>
        </authorList>
    </citation>
    <scope>NUCLEOTIDE SEQUENCE</scope>
    <source>
        <strain evidence="2">MES-2147</strain>
    </source>
</reference>
<protein>
    <submittedName>
        <fullName evidence="2">Uncharacterized protein</fullName>
    </submittedName>
</protein>
<organism evidence="2 3">
    <name type="scientific">Modicella reniformis</name>
    <dbReference type="NCBI Taxonomy" id="1440133"/>
    <lineage>
        <taxon>Eukaryota</taxon>
        <taxon>Fungi</taxon>
        <taxon>Fungi incertae sedis</taxon>
        <taxon>Mucoromycota</taxon>
        <taxon>Mortierellomycotina</taxon>
        <taxon>Mortierellomycetes</taxon>
        <taxon>Mortierellales</taxon>
        <taxon>Mortierellaceae</taxon>
        <taxon>Modicella</taxon>
    </lineage>
</organism>
<feature type="compositionally biased region" description="Low complexity" evidence="1">
    <location>
        <begin position="247"/>
        <end position="256"/>
    </location>
</feature>
<feature type="compositionally biased region" description="Polar residues" evidence="1">
    <location>
        <begin position="100"/>
        <end position="111"/>
    </location>
</feature>
<sequence>MPPQEIGAGQPYPENGFPPSSTFDQDPEFRAQPNHGRITEYASRRGDGFRRNSAGCNTIRRNRSNDHHAQGYAAGRSSDRSMIGTGQNGQSERSSDTKSEFSSSGINQTVNTKKKNKKNSKRKGGRDQQRRPQSSPKQRQSQVFDAVSSTSGNPVVQSTEEATRQDTVENANGVDQRRAEDLTAKVSRLAIEDKTKSGSGKRRGNMAQTGLYQDSDFLAKIHATHVGDVVKSDATQDVASQIHHNSPEPAAKTAEAPPLPTIVKMLDEKRRSSGGMVAVASENHVKDTEAVEVPKGKRSNGSLPTPSGSFSYASALKARQQQAQQPQLQHQQETPVESVAPTITNNGRGNMPEPRGAGNI</sequence>
<feature type="region of interest" description="Disordered" evidence="1">
    <location>
        <begin position="238"/>
        <end position="360"/>
    </location>
</feature>
<evidence type="ECO:0000313" key="2">
    <source>
        <dbReference type="EMBL" id="KAF9999289.1"/>
    </source>
</evidence>